<reference evidence="7 8" key="1">
    <citation type="submission" date="2018-07" db="EMBL/GenBank/DDBJ databases">
        <title>Genome sequencing of Moraxellaceae gen. HYN0046.</title>
        <authorList>
            <person name="Kim M."/>
            <person name="Yi H."/>
        </authorList>
    </citation>
    <scope>NUCLEOTIDE SEQUENCE [LARGE SCALE GENOMIC DNA]</scope>
    <source>
        <strain evidence="7 8">HYN0046</strain>
    </source>
</reference>
<keyword evidence="8" id="KW-1185">Reference proteome</keyword>
<sequence>MRFILVILLVAVFGYSLTLVLFNQSVTQVDLLFAQVPTMNLGLLLVITLGLGIIVGLLLGVLVFRVVQTRWEIKRLNKELDVVRARHIQAAAAAAAATATAAAASAVPAATPVKHEETNIVPPMM</sequence>
<keyword evidence="1" id="KW-1003">Cell membrane</keyword>
<keyword evidence="4 5" id="KW-0472">Membrane</keyword>
<accession>A0A345P502</accession>
<dbReference type="Pfam" id="PF06305">
    <property type="entry name" value="LapA_dom"/>
    <property type="match status" value="1"/>
</dbReference>
<dbReference type="OrthoDB" id="6658900at2"/>
<evidence type="ECO:0000313" key="8">
    <source>
        <dbReference type="Proteomes" id="UP000253940"/>
    </source>
</evidence>
<evidence type="ECO:0000256" key="3">
    <source>
        <dbReference type="ARBA" id="ARBA00022989"/>
    </source>
</evidence>
<dbReference type="RefSeq" id="WP_114898471.1">
    <property type="nucleotide sequence ID" value="NZ_CP031222.1"/>
</dbReference>
<feature type="domain" description="Lipopolysaccharide assembly protein A" evidence="6">
    <location>
        <begin position="23"/>
        <end position="81"/>
    </location>
</feature>
<feature type="transmembrane region" description="Helical" evidence="5">
    <location>
        <begin position="42"/>
        <end position="67"/>
    </location>
</feature>
<name>A0A345P502_9GAMM</name>
<dbReference type="GO" id="GO:0005886">
    <property type="term" value="C:plasma membrane"/>
    <property type="evidence" value="ECO:0007669"/>
    <property type="project" value="InterPro"/>
</dbReference>
<evidence type="ECO:0000256" key="1">
    <source>
        <dbReference type="ARBA" id="ARBA00022475"/>
    </source>
</evidence>
<keyword evidence="2 5" id="KW-0812">Transmembrane</keyword>
<gene>
    <name evidence="7" type="ORF">HYN46_05630</name>
</gene>
<dbReference type="AlphaFoldDB" id="A0A345P502"/>
<dbReference type="EMBL" id="CP031222">
    <property type="protein sequence ID" value="AXI02361.1"/>
    <property type="molecule type" value="Genomic_DNA"/>
</dbReference>
<dbReference type="Proteomes" id="UP000253940">
    <property type="component" value="Chromosome"/>
</dbReference>
<evidence type="ECO:0000313" key="7">
    <source>
        <dbReference type="EMBL" id="AXI02361.1"/>
    </source>
</evidence>
<evidence type="ECO:0000256" key="5">
    <source>
        <dbReference type="SAM" id="Phobius"/>
    </source>
</evidence>
<dbReference type="InterPro" id="IPR010445">
    <property type="entry name" value="LapA_dom"/>
</dbReference>
<protein>
    <submittedName>
        <fullName evidence="7">LapA family protein</fullName>
    </submittedName>
</protein>
<evidence type="ECO:0000256" key="4">
    <source>
        <dbReference type="ARBA" id="ARBA00023136"/>
    </source>
</evidence>
<keyword evidence="3 5" id="KW-1133">Transmembrane helix</keyword>
<organism evidence="7 8">
    <name type="scientific">Aquirhabdus parva</name>
    <dbReference type="NCBI Taxonomy" id="2283318"/>
    <lineage>
        <taxon>Bacteria</taxon>
        <taxon>Pseudomonadati</taxon>
        <taxon>Pseudomonadota</taxon>
        <taxon>Gammaproteobacteria</taxon>
        <taxon>Moraxellales</taxon>
        <taxon>Moraxellaceae</taxon>
        <taxon>Aquirhabdus</taxon>
    </lineage>
</organism>
<proteinExistence type="predicted"/>
<evidence type="ECO:0000256" key="2">
    <source>
        <dbReference type="ARBA" id="ARBA00022692"/>
    </source>
</evidence>
<dbReference type="KEGG" id="mbah:HYN46_05630"/>
<evidence type="ECO:0000259" key="6">
    <source>
        <dbReference type="Pfam" id="PF06305"/>
    </source>
</evidence>